<accession>A0A4D6E5G4</accession>
<sequence>MLFFFWFCIGLYFFTLLLFSITSHCVYYCILLVINALLSSVICYVLYGFSWYSLLFCLVYIGGVYILFIFVSVFNPNNSFVLYAGLDEYKILFCFVMCMCFSLFFFNYVELDFSNFLCTYSEGGLYICLCLTLVFSFIILSLVSSVKVMYYR</sequence>
<dbReference type="EMBL" id="MK681866">
    <property type="protein sequence ID" value="QBZ73935.1"/>
    <property type="molecule type" value="Genomic_DNA"/>
</dbReference>
<feature type="transmembrane region" description="Helical" evidence="1">
    <location>
        <begin position="91"/>
        <end position="109"/>
    </location>
</feature>
<protein>
    <submittedName>
        <fullName evidence="2">NADH dehydrogenase subunit 6</fullName>
    </submittedName>
</protein>
<geneLocation type="mitochondrion" evidence="2"/>
<keyword evidence="1" id="KW-0812">Transmembrane</keyword>
<evidence type="ECO:0000256" key="1">
    <source>
        <dbReference type="SAM" id="Phobius"/>
    </source>
</evidence>
<gene>
    <name evidence="2" type="primary">nad6</name>
</gene>
<keyword evidence="1" id="KW-1133">Transmembrane helix</keyword>
<dbReference type="AlphaFoldDB" id="A0A4D6E5G4"/>
<feature type="transmembrane region" description="Helical" evidence="1">
    <location>
        <begin position="124"/>
        <end position="143"/>
    </location>
</feature>
<reference evidence="2" key="1">
    <citation type="journal article" date="2019" name="Emerg. Infect. Dis.">
        <title>Disseminated Metacestode Infection from a Versteria Species Journal: Emerging Infectious Diseases.</title>
        <authorList>
            <person name="Lehman B."/>
            <person name="Leal S.M.Jr."/>
            <person name="Procop G.W."/>
            <person name="O'Connell E.M."/>
            <person name="Shaik J."/>
            <person name="Nash T.E."/>
            <person name="Nutman T.B."/>
            <person name="Jones S."/>
            <person name="Braunthal S."/>
            <person name="Shah S.N."/>
            <person name="Cruise M.W."/>
            <person name="Mukhopadhyay S."/>
            <person name="Banzon J."/>
        </authorList>
    </citation>
    <scope>NUCLEOTIDE SEQUENCE</scope>
</reference>
<feature type="transmembrane region" description="Helical" evidence="1">
    <location>
        <begin position="49"/>
        <end position="71"/>
    </location>
</feature>
<organism evidence="2">
    <name type="scientific">Versteria mustelae</name>
    <dbReference type="NCBI Taxonomy" id="1434714"/>
    <lineage>
        <taxon>Eukaryota</taxon>
        <taxon>Metazoa</taxon>
        <taxon>Spiralia</taxon>
        <taxon>Lophotrochozoa</taxon>
        <taxon>Platyhelminthes</taxon>
        <taxon>Cestoda</taxon>
        <taxon>Eucestoda</taxon>
        <taxon>Cyclophyllidea</taxon>
        <taxon>Taeniidae</taxon>
        <taxon>Versteria</taxon>
    </lineage>
</organism>
<keyword evidence="1" id="KW-0472">Membrane</keyword>
<keyword evidence="2" id="KW-0496">Mitochondrion</keyword>
<evidence type="ECO:0000313" key="2">
    <source>
        <dbReference type="EMBL" id="QBZ73935.1"/>
    </source>
</evidence>
<proteinExistence type="predicted"/>
<name>A0A4D6E5G4_9CEST</name>